<evidence type="ECO:0000313" key="8">
    <source>
        <dbReference type="EMBL" id="AOV58260.1"/>
    </source>
</evidence>
<dbReference type="Proteomes" id="UP000203521">
    <property type="component" value="Segment"/>
</dbReference>
<accession>M4QEW8</accession>
<dbReference type="EMBL" id="KU686196">
    <property type="protein sequence ID" value="AOV58260.1"/>
    <property type="molecule type" value="Genomic_DNA"/>
</dbReference>
<dbReference type="Proteomes" id="UP000241610">
    <property type="component" value="Segment"/>
</dbReference>
<evidence type="ECO:0000313" key="7">
    <source>
        <dbReference type="EMBL" id="AOV58010.1"/>
    </source>
</evidence>
<dbReference type="Pfam" id="PF08722">
    <property type="entry name" value="Tn7_TnsA-like_N"/>
    <property type="match status" value="1"/>
</dbReference>
<evidence type="ECO:0000313" key="11">
    <source>
        <dbReference type="Proteomes" id="UP000241265"/>
    </source>
</evidence>
<dbReference type="EC" id="3.1.-.-" evidence="1"/>
<reference evidence="10 11" key="2">
    <citation type="journal article" date="2016" name="Virology">
        <title>The genomic content and context of auxiliary metabolic genes in marine cyanomyoviruses.</title>
        <authorList>
            <person name="Crummett L.T."/>
            <person name="Puxty R.J."/>
            <person name="Weihe C."/>
            <person name="Marston M.F."/>
            <person name="Martiny J.B."/>
        </authorList>
    </citation>
    <scope>NUCLEOTIDE SEQUENCE [LARGE SCALE GENOMIC DNA]</scope>
    <source>
        <strain evidence="4">0309SB33</strain>
        <strain evidence="5">0310NB17</strain>
        <strain evidence="6">0809CC03</strain>
        <strain evidence="7">0810SB17</strain>
        <strain evidence="8">0910CC29</strain>
    </source>
</reference>
<dbReference type="GO" id="GO:0004527">
    <property type="term" value="F:exonuclease activity"/>
    <property type="evidence" value="ECO:0007669"/>
    <property type="project" value="UniProtKB-UniRule"/>
</dbReference>
<evidence type="ECO:0000313" key="10">
    <source>
        <dbReference type="Proteomes" id="UP000240287"/>
    </source>
</evidence>
<comment type="function">
    <text evidence="1">During phage morphogenesis, plays an essential role in the head-tail joining step. The associated nuclease activity is essential for morphogenesis, possibly by cleaving packaged DNA to enable the joining of heads to tails. Displays both exo- and endonuclease activity.</text>
</comment>
<dbReference type="Gene3D" id="3.40.91.30">
    <property type="match status" value="1"/>
</dbReference>
<dbReference type="Proteomes" id="UP000241265">
    <property type="component" value="Genome"/>
</dbReference>
<feature type="active site" evidence="1">
    <location>
        <position position="68"/>
    </location>
</feature>
<dbReference type="KEGG" id="vg:15009505"/>
<dbReference type="InterPro" id="IPR014833">
    <property type="entry name" value="TnsA_N"/>
</dbReference>
<protein>
    <recommendedName>
        <fullName evidence="1">Head completion nuclease</fullName>
        <ecNumber evidence="1">3.1.-.-</ecNumber>
    </recommendedName>
</protein>
<keyword evidence="1" id="KW-0269">Exonuclease</keyword>
<dbReference type="GO" id="GO:0004519">
    <property type="term" value="F:endonuclease activity"/>
    <property type="evidence" value="ECO:0007669"/>
    <property type="project" value="UniProtKB-UniRule"/>
</dbReference>
<organism evidence="3 9">
    <name type="scientific">Synechococcus phage S-CAM1</name>
    <dbReference type="NCBI Taxonomy" id="754037"/>
    <lineage>
        <taxon>Viruses</taxon>
        <taxon>Duplodnaviria</taxon>
        <taxon>Heunggongvirae</taxon>
        <taxon>Uroviricota</taxon>
        <taxon>Caudoviricetes</taxon>
        <taxon>Pantevenvirales</taxon>
        <taxon>Kyanoviridae</taxon>
        <taxon>Anaposvirus</taxon>
        <taxon>Anaposvirus socalone</taxon>
    </lineage>
</organism>
<proteinExistence type="inferred from homology"/>
<dbReference type="GeneID" id="15009505"/>
<dbReference type="OrthoDB" id="13184at10239"/>
<dbReference type="HAMAP" id="MF_04160">
    <property type="entry name" value="NUCL_HEAD_T4"/>
    <property type="match status" value="1"/>
</dbReference>
<keyword evidence="1" id="KW-0540">Nuclease</keyword>
<dbReference type="EMBL" id="KU686192">
    <property type="protein sequence ID" value="AOV57260.1"/>
    <property type="molecule type" value="Genomic_DNA"/>
</dbReference>
<dbReference type="EMBL" id="KU686194">
    <property type="protein sequence ID" value="AOV57760.1"/>
    <property type="molecule type" value="Genomic_DNA"/>
</dbReference>
<dbReference type="EMBL" id="KU686195">
    <property type="protein sequence ID" value="AOV58010.1"/>
    <property type="molecule type" value="Genomic_DNA"/>
</dbReference>
<comment type="similarity">
    <text evidence="1">Belongs to the Caudovirales head completion nuclease family.</text>
</comment>
<evidence type="ECO:0000313" key="6">
    <source>
        <dbReference type="EMBL" id="AOV57760.1"/>
    </source>
</evidence>
<name>M4QEW8_9CAUD</name>
<dbReference type="Proteomes" id="UP000241591">
    <property type="component" value="Segment"/>
</dbReference>
<feature type="domain" description="TnsA endonuclease N-terminal" evidence="2">
    <location>
        <begin position="40"/>
        <end position="140"/>
    </location>
</feature>
<dbReference type="EMBL" id="HQ634177">
    <property type="protein sequence ID" value="AGH26824.1"/>
    <property type="molecule type" value="Genomic_DNA"/>
</dbReference>
<evidence type="ECO:0000313" key="5">
    <source>
        <dbReference type="EMBL" id="AOV57510.1"/>
    </source>
</evidence>
<keyword evidence="9" id="KW-1185">Reference proteome</keyword>
<reference evidence="3 9" key="1">
    <citation type="submission" date="2010-11" db="EMBL/GenBank/DDBJ databases">
        <title>The Genome Sequence of Synechococcus phage S-CAM1 0208SB26.</title>
        <authorList>
            <consortium name="The Broad Institute Genome Sequencing Platform"/>
            <person name="Henn M.R."/>
            <person name="Martiny J."/>
            <person name="Weihe C."/>
            <person name="Levin J."/>
            <person name="Malboeuf C."/>
            <person name="Casali M."/>
            <person name="Russ C."/>
            <person name="Lennon N."/>
            <person name="Chapman S.B."/>
            <person name="Erlich R."/>
            <person name="Young S.K."/>
            <person name="Yandava C."/>
            <person name="Zeng Q."/>
            <person name="Alvarado L."/>
            <person name="Anderson S."/>
            <person name="Berlin A."/>
            <person name="Chen Z."/>
            <person name="Freedman E."/>
            <person name="Gellesch M."/>
            <person name="Goldberg J."/>
            <person name="Green L."/>
            <person name="Griggs A."/>
            <person name="Gujja S."/>
            <person name="Heilman E.R."/>
            <person name="Heiman D."/>
            <person name="Hollinger A."/>
            <person name="Howarth C."/>
            <person name="Larson L."/>
            <person name="Mehta T."/>
            <person name="Pearson M."/>
            <person name="Roberts A."/>
            <person name="Ryan E."/>
            <person name="Saif S."/>
            <person name="Shea T."/>
            <person name="Shenoy N."/>
            <person name="Sisk P."/>
            <person name="Stolte C."/>
            <person name="Sykes S."/>
            <person name="White J."/>
            <person name="Haas B."/>
            <person name="Nusbaum C."/>
            <person name="Birren B."/>
        </authorList>
    </citation>
    <scope>NUCLEOTIDE SEQUENCE [LARGE SCALE GENOMIC DNA]</scope>
    <source>
        <strain evidence="3 9">S-CAM1</strain>
    </source>
</reference>
<evidence type="ECO:0000256" key="1">
    <source>
        <dbReference type="HAMAP-Rule" id="MF_04160"/>
    </source>
</evidence>
<sequence length="153" mass="18292">MPYSGKYKPAYPRKYKGNPTNIIYRSLWERKFMDFCDHNGNIIEWGSEEVIIPYRCPTDGRVHRYYPDFYIKVRGRGNIIAKYLVEVKPKKQTQKPNEKPKRKTAAWKREVLTYLKNRAKWEAAEDFCEDRQMKFIILTEDHLGIKQNGKKKG</sequence>
<evidence type="ECO:0000259" key="2">
    <source>
        <dbReference type="Pfam" id="PF08722"/>
    </source>
</evidence>
<feature type="active site" evidence="1">
    <location>
        <position position="88"/>
    </location>
</feature>
<evidence type="ECO:0000313" key="3">
    <source>
        <dbReference type="EMBL" id="AGH26824.1"/>
    </source>
</evidence>
<dbReference type="Proteomes" id="UP000241494">
    <property type="component" value="Segment"/>
</dbReference>
<keyword evidence="1" id="KW-0378">Hydrolase</keyword>
<evidence type="ECO:0000313" key="9">
    <source>
        <dbReference type="Proteomes" id="UP000203521"/>
    </source>
</evidence>
<dbReference type="RefSeq" id="YP_007673002.1">
    <property type="nucleotide sequence ID" value="NC_020837.1"/>
</dbReference>
<dbReference type="Proteomes" id="UP000240287">
    <property type="component" value="Genome"/>
</dbReference>
<feature type="active site" evidence="1">
    <location>
        <position position="29"/>
    </location>
</feature>
<dbReference type="EMBL" id="KU686193">
    <property type="protein sequence ID" value="AOV57510.1"/>
    <property type="molecule type" value="Genomic_DNA"/>
</dbReference>
<keyword evidence="1" id="KW-0255">Endonuclease</keyword>
<dbReference type="InterPro" id="IPR046390">
    <property type="entry name" value="NUCL_HEAD_T4"/>
</dbReference>
<gene>
    <name evidence="6" type="ORF">C030809_005</name>
    <name evidence="8" type="ORF">C290910_005</name>
    <name evidence="5" type="ORF">N170310_005</name>
    <name evidence="4" type="ORF">N330309_005</name>
    <name evidence="7" type="ORF">S170810_005</name>
    <name evidence="3" type="ORF">SXBG_00087</name>
</gene>
<evidence type="ECO:0000313" key="4">
    <source>
        <dbReference type="EMBL" id="AOV57260.1"/>
    </source>
</evidence>